<evidence type="ECO:0000313" key="2">
    <source>
        <dbReference type="Proteomes" id="UP000244655"/>
    </source>
</evidence>
<dbReference type="Pfam" id="PF09986">
    <property type="entry name" value="DUF2225"/>
    <property type="match status" value="1"/>
</dbReference>
<dbReference type="OrthoDB" id="367491at2"/>
<dbReference type="InterPro" id="IPR018708">
    <property type="entry name" value="DUF2225"/>
</dbReference>
<dbReference type="Proteomes" id="UP000244655">
    <property type="component" value="Chromosome"/>
</dbReference>
<keyword evidence="2" id="KW-1185">Reference proteome</keyword>
<sequence length="283" mass="33047">MKKISYFTKYEIECPLCSCKFRKEDLLTGSGRLISGQLKVDLKREYVKNEKYGDIYPRVYSIIVCPDCYLAAFPNEFNAISFANNKVKQLLISREQNRKEIKSIFEDDLNFNKPRSLKEGAASYILAMMCYEYLDKAHNPTLNKAKCAIRSAWIFEDLHNENPNQNYNYLQKIFYYKAAYLYKLTIEKEQDNSEPITAEAVFGPDTDKNYGYDSALYLSGLLEYFYGNKENKEHRYNQLIEIKTILSKIAGMGKSSKEKPSILLDKIKEVYFNISKEIKNLHK</sequence>
<dbReference type="EMBL" id="CP025785">
    <property type="protein sequence ID" value="AWG42417.1"/>
    <property type="molecule type" value="Genomic_DNA"/>
</dbReference>
<reference evidence="1 2" key="1">
    <citation type="submission" date="2018-01" db="EMBL/GenBank/DDBJ databases">
        <title>Genome sequence of Borrelia tachyglossi.</title>
        <authorList>
            <person name="Gofton A.W."/>
        </authorList>
    </citation>
    <scope>NUCLEOTIDE SEQUENCE [LARGE SCALE GENOMIC DNA]</scope>
    <source>
        <strain evidence="1 2">Bc-F10-1268</strain>
    </source>
</reference>
<gene>
    <name evidence="1" type="ORF">CR532_00050</name>
</gene>
<proteinExistence type="predicted"/>
<organism evidence="1 2">
    <name type="scientific">Candidatus Borreliella tachyglossi</name>
    <dbReference type="NCBI Taxonomy" id="1964448"/>
    <lineage>
        <taxon>Bacteria</taxon>
        <taxon>Pseudomonadati</taxon>
        <taxon>Spirochaetota</taxon>
        <taxon>Spirochaetia</taxon>
        <taxon>Spirochaetales</taxon>
        <taxon>Borreliaceae</taxon>
        <taxon>Borreliella</taxon>
    </lineage>
</organism>
<dbReference type="AlphaFoldDB" id="A0A2S1LVU9"/>
<name>A0A2S1LVU9_9SPIR</name>
<dbReference type="RefSeq" id="WP_108728814.1">
    <property type="nucleotide sequence ID" value="NZ_CP025785.1"/>
</dbReference>
<protein>
    <submittedName>
        <fullName evidence="1">DUF2225 domain-containing protein</fullName>
    </submittedName>
</protein>
<evidence type="ECO:0000313" key="1">
    <source>
        <dbReference type="EMBL" id="AWG42417.1"/>
    </source>
</evidence>
<accession>A0A2S1LVU9</accession>